<sequence>MKKLRHLCCILISCLLLGGLPFGAAAGENGFDLVPFMPEEEARIRKNCDKDVRLTDVPAAAYMSSFAVREDGWFAIDFMGKQVDVFNEDGEFQYGITFSQNPIRVDWDGDNVLIARIRGAFVATVNSQGKVEKIMDIRYGNGDPYWRILEKYEKEVNGTTYRFNHSIERLERRRVLTQIDQFVRIEPDGTETVLVDVSSKMAPFMKHLWIICPILFVLGAIIAIFRAIDEWRTGQEKTNT</sequence>
<feature type="signal peptide" evidence="2">
    <location>
        <begin position="1"/>
        <end position="26"/>
    </location>
</feature>
<name>A0A498CLG5_9FIRM</name>
<dbReference type="EMBL" id="RCHT01000037">
    <property type="protein sequence ID" value="RLL08113.1"/>
    <property type="molecule type" value="Genomic_DNA"/>
</dbReference>
<dbReference type="RefSeq" id="WP_121587550.1">
    <property type="nucleotide sequence ID" value="NZ_DBGCTL010000055.1"/>
</dbReference>
<feature type="transmembrane region" description="Helical" evidence="1">
    <location>
        <begin position="208"/>
        <end position="228"/>
    </location>
</feature>
<protein>
    <submittedName>
        <fullName evidence="3">Uncharacterized protein</fullName>
    </submittedName>
</protein>
<organism evidence="3 4">
    <name type="scientific">Anaerotruncus massiliensis</name>
    <name type="common">ex Liu et al. 2021</name>
    <dbReference type="NCBI Taxonomy" id="2321404"/>
    <lineage>
        <taxon>Bacteria</taxon>
        <taxon>Bacillati</taxon>
        <taxon>Bacillota</taxon>
        <taxon>Clostridia</taxon>
        <taxon>Eubacteriales</taxon>
        <taxon>Oscillospiraceae</taxon>
        <taxon>Anaerotruncus</taxon>
    </lineage>
</organism>
<keyword evidence="4" id="KW-1185">Reference proteome</keyword>
<gene>
    <name evidence="3" type="ORF">D4A47_12665</name>
</gene>
<evidence type="ECO:0000313" key="3">
    <source>
        <dbReference type="EMBL" id="RLL08113.1"/>
    </source>
</evidence>
<keyword evidence="2" id="KW-0732">Signal</keyword>
<keyword evidence="1" id="KW-0812">Transmembrane</keyword>
<dbReference type="AlphaFoldDB" id="A0A498CLG5"/>
<proteinExistence type="predicted"/>
<evidence type="ECO:0000313" key="4">
    <source>
        <dbReference type="Proteomes" id="UP000276301"/>
    </source>
</evidence>
<keyword evidence="1" id="KW-0472">Membrane</keyword>
<accession>A0A498CLG5</accession>
<evidence type="ECO:0000256" key="1">
    <source>
        <dbReference type="SAM" id="Phobius"/>
    </source>
</evidence>
<evidence type="ECO:0000256" key="2">
    <source>
        <dbReference type="SAM" id="SignalP"/>
    </source>
</evidence>
<feature type="chain" id="PRO_5019787707" evidence="2">
    <location>
        <begin position="27"/>
        <end position="240"/>
    </location>
</feature>
<reference evidence="3 4" key="1">
    <citation type="submission" date="2018-10" db="EMBL/GenBank/DDBJ databases">
        <title>Anaerotruncus faecis sp. nov., isolated from human feces.</title>
        <authorList>
            <person name="Wang Y.-J."/>
        </authorList>
    </citation>
    <scope>NUCLEOTIDE SEQUENCE [LARGE SCALE GENOMIC DNA]</scope>
    <source>
        <strain evidence="3 4">22A2-44</strain>
    </source>
</reference>
<comment type="caution">
    <text evidence="3">The sequence shown here is derived from an EMBL/GenBank/DDBJ whole genome shotgun (WGS) entry which is preliminary data.</text>
</comment>
<keyword evidence="1" id="KW-1133">Transmembrane helix</keyword>
<dbReference type="Proteomes" id="UP000276301">
    <property type="component" value="Unassembled WGS sequence"/>
</dbReference>